<feature type="domain" description="DNA ligase D polymerase" evidence="1">
    <location>
        <begin position="27"/>
        <end position="280"/>
    </location>
</feature>
<dbReference type="CDD" id="cd04861">
    <property type="entry name" value="LigD_Pol_like"/>
    <property type="match status" value="1"/>
</dbReference>
<dbReference type="GO" id="GO:0016874">
    <property type="term" value="F:ligase activity"/>
    <property type="evidence" value="ECO:0007669"/>
    <property type="project" value="UniProtKB-KW"/>
</dbReference>
<evidence type="ECO:0000313" key="2">
    <source>
        <dbReference type="EMBL" id="RRR99714.1"/>
    </source>
</evidence>
<name>A0A426UYS1_9ACTN</name>
<comment type="caution">
    <text evidence="2">The sequence shown here is derived from an EMBL/GenBank/DDBJ whole genome shotgun (WGS) entry which is preliminary data.</text>
</comment>
<organism evidence="2 3">
    <name type="scientific">Glycomyces terrestris</name>
    <dbReference type="NCBI Taxonomy" id="2493553"/>
    <lineage>
        <taxon>Bacteria</taxon>
        <taxon>Bacillati</taxon>
        <taxon>Actinomycetota</taxon>
        <taxon>Actinomycetes</taxon>
        <taxon>Glycomycetales</taxon>
        <taxon>Glycomycetaceae</taxon>
        <taxon>Glycomyces</taxon>
    </lineage>
</organism>
<evidence type="ECO:0000313" key="3">
    <source>
        <dbReference type="Proteomes" id="UP000277256"/>
    </source>
</evidence>
<protein>
    <submittedName>
        <fullName evidence="2">ATP-dependent DNA ligase</fullName>
    </submittedName>
</protein>
<keyword evidence="2" id="KW-0436">Ligase</keyword>
<dbReference type="Proteomes" id="UP000277256">
    <property type="component" value="Unassembled WGS sequence"/>
</dbReference>
<dbReference type="InterPro" id="IPR014145">
    <property type="entry name" value="LigD_pol_dom"/>
</dbReference>
<dbReference type="Pfam" id="PF21686">
    <property type="entry name" value="LigD_Prim-Pol"/>
    <property type="match status" value="1"/>
</dbReference>
<dbReference type="Gene3D" id="3.90.920.10">
    <property type="entry name" value="DNA primase, PRIM domain"/>
    <property type="match status" value="1"/>
</dbReference>
<gene>
    <name evidence="2" type="ORF">EIW28_13630</name>
</gene>
<dbReference type="EMBL" id="RSEB01000003">
    <property type="protein sequence ID" value="RRR99714.1"/>
    <property type="molecule type" value="Genomic_DNA"/>
</dbReference>
<dbReference type="PANTHER" id="PTHR42705">
    <property type="entry name" value="BIFUNCTIONAL NON-HOMOLOGOUS END JOINING PROTEIN LIGD"/>
    <property type="match status" value="1"/>
</dbReference>
<evidence type="ECO:0000259" key="1">
    <source>
        <dbReference type="Pfam" id="PF21686"/>
    </source>
</evidence>
<proteinExistence type="predicted"/>
<reference evidence="2 3" key="1">
    <citation type="submission" date="2018-12" db="EMBL/GenBank/DDBJ databases">
        <title>Glycomyces sp. YIM 121974 draft genome.</title>
        <authorList>
            <person name="Li Q."/>
        </authorList>
    </citation>
    <scope>NUCLEOTIDE SEQUENCE [LARGE SCALE GENOMIC DNA]</scope>
    <source>
        <strain evidence="2 3">YIM 121974</strain>
    </source>
</reference>
<sequence length="298" mass="32922">MPSVTVEGRDITVSRLDKELFPADHVTKGDVIDHYRAVADAMVPHLAGRPLTMRRFPDGIGEGGFFQKDASDYFPDWIRTTAVEGRGDSGTVDYVLCDDAATLVYLANQATVEFHVWLSTLDDLERPDRLVIDIDPPDGTDTAVLHKVARRLRDVYTEIGLTPFTQATGGRGYHVAAPLDRTADFATARELALAIADRLAAEDPDLLTTAQRKNRRGDRIFLDVNRNGFGQTFVAPYSLRARAGAAVATPLDWDELGRSTPDRYSTDRVRRRLVRKSDPWAAMDDHAASAEEALGRLG</sequence>
<dbReference type="NCBIfam" id="TIGR02778">
    <property type="entry name" value="ligD_pol"/>
    <property type="match status" value="1"/>
</dbReference>
<dbReference type="InterPro" id="IPR052171">
    <property type="entry name" value="NHEJ_LigD"/>
</dbReference>
<dbReference type="PANTHER" id="PTHR42705:SF2">
    <property type="entry name" value="BIFUNCTIONAL NON-HOMOLOGOUS END JOINING PROTEIN LIGD"/>
    <property type="match status" value="1"/>
</dbReference>
<dbReference type="AlphaFoldDB" id="A0A426UYS1"/>
<keyword evidence="3" id="KW-1185">Reference proteome</keyword>
<dbReference type="RefSeq" id="WP_125248223.1">
    <property type="nucleotide sequence ID" value="NZ_RSEB01000003.1"/>
</dbReference>
<accession>A0A426UYS1</accession>
<dbReference type="OrthoDB" id="4296267at2"/>